<protein>
    <recommendedName>
        <fullName evidence="4">Lipoprotein</fullName>
    </recommendedName>
</protein>
<evidence type="ECO:0008006" key="4">
    <source>
        <dbReference type="Google" id="ProtNLM"/>
    </source>
</evidence>
<evidence type="ECO:0000313" key="3">
    <source>
        <dbReference type="Proteomes" id="UP001602013"/>
    </source>
</evidence>
<dbReference type="EMBL" id="JBIASD010000032">
    <property type="protein sequence ID" value="MFF3670487.1"/>
    <property type="molecule type" value="Genomic_DNA"/>
</dbReference>
<feature type="region of interest" description="Disordered" evidence="1">
    <location>
        <begin position="20"/>
        <end position="47"/>
    </location>
</feature>
<dbReference type="Proteomes" id="UP001602013">
    <property type="component" value="Unassembled WGS sequence"/>
</dbReference>
<reference evidence="2 3" key="1">
    <citation type="submission" date="2024-10" db="EMBL/GenBank/DDBJ databases">
        <title>The Natural Products Discovery Center: Release of the First 8490 Sequenced Strains for Exploring Actinobacteria Biosynthetic Diversity.</title>
        <authorList>
            <person name="Kalkreuter E."/>
            <person name="Kautsar S.A."/>
            <person name="Yang D."/>
            <person name="Bader C.D."/>
            <person name="Teijaro C.N."/>
            <person name="Fluegel L."/>
            <person name="Davis C.M."/>
            <person name="Simpson J.R."/>
            <person name="Lauterbach L."/>
            <person name="Steele A.D."/>
            <person name="Gui C."/>
            <person name="Meng S."/>
            <person name="Li G."/>
            <person name="Viehrig K."/>
            <person name="Ye F."/>
            <person name="Su P."/>
            <person name="Kiefer A.F."/>
            <person name="Nichols A."/>
            <person name="Cepeda A.J."/>
            <person name="Yan W."/>
            <person name="Fan B."/>
            <person name="Jiang Y."/>
            <person name="Adhikari A."/>
            <person name="Zheng C.-J."/>
            <person name="Schuster L."/>
            <person name="Cowan T.M."/>
            <person name="Smanski M.J."/>
            <person name="Chevrette M.G."/>
            <person name="De Carvalho L.P.S."/>
            <person name="Shen B."/>
        </authorList>
    </citation>
    <scope>NUCLEOTIDE SEQUENCE [LARGE SCALE GENOMIC DNA]</scope>
    <source>
        <strain evidence="2 3">NPDC002173</strain>
    </source>
</reference>
<proteinExistence type="predicted"/>
<evidence type="ECO:0000256" key="1">
    <source>
        <dbReference type="SAM" id="MobiDB-lite"/>
    </source>
</evidence>
<organism evidence="2 3">
    <name type="scientific">Microtetraspora malaysiensis</name>
    <dbReference type="NCBI Taxonomy" id="161358"/>
    <lineage>
        <taxon>Bacteria</taxon>
        <taxon>Bacillati</taxon>
        <taxon>Actinomycetota</taxon>
        <taxon>Actinomycetes</taxon>
        <taxon>Streptosporangiales</taxon>
        <taxon>Streptosporangiaceae</taxon>
        <taxon>Microtetraspora</taxon>
    </lineage>
</organism>
<dbReference type="PROSITE" id="PS51257">
    <property type="entry name" value="PROKAR_LIPOPROTEIN"/>
    <property type="match status" value="1"/>
</dbReference>
<gene>
    <name evidence="2" type="ORF">ACFYXI_33365</name>
</gene>
<dbReference type="RefSeq" id="WP_387416710.1">
    <property type="nucleotide sequence ID" value="NZ_JBIASD010000032.1"/>
</dbReference>
<keyword evidence="3" id="KW-1185">Reference proteome</keyword>
<accession>A0ABW6T258</accession>
<comment type="caution">
    <text evidence="2">The sequence shown here is derived from an EMBL/GenBank/DDBJ whole genome shotgun (WGS) entry which is preliminary data.</text>
</comment>
<sequence>MRSLLAVGVVLVGLTAACGTGDPPARRQAPSPGSPAVSPASPAAASASVRCDEGMDGAAAPPADFQVVGDAVALPTSDVRKAALQAAEAKMPDGSPGSYAKQGLLVRRGRHVELSVPESLTGRAWLVWGKPGSPGARVVADRCQGDKEWIIFPGGYLVRDMGCLPIRVRVDGGTVQEVLIGVGAPCPGQGPAPQI</sequence>
<name>A0ABW6T258_9ACTN</name>
<feature type="compositionally biased region" description="Low complexity" evidence="1">
    <location>
        <begin position="29"/>
        <end position="47"/>
    </location>
</feature>
<evidence type="ECO:0000313" key="2">
    <source>
        <dbReference type="EMBL" id="MFF3670487.1"/>
    </source>
</evidence>